<reference evidence="3" key="1">
    <citation type="submission" date="2016-10" db="EMBL/GenBank/DDBJ databases">
        <authorList>
            <person name="Varghese N."/>
        </authorList>
    </citation>
    <scope>NUCLEOTIDE SEQUENCE [LARGE SCALE GENOMIC DNA]</scope>
    <source>
        <strain evidence="3">DSM 17980</strain>
    </source>
</reference>
<keyword evidence="1" id="KW-0175">Coiled coil</keyword>
<protein>
    <submittedName>
        <fullName evidence="2">Small acid-soluble spore protein (Thioredoxin-like protein)</fullName>
    </submittedName>
</protein>
<dbReference type="HAMAP" id="MF_01506">
    <property type="entry name" value="Tlp"/>
    <property type="match status" value="1"/>
</dbReference>
<dbReference type="EMBL" id="FPBV01000001">
    <property type="protein sequence ID" value="SFU33068.1"/>
    <property type="molecule type" value="Genomic_DNA"/>
</dbReference>
<dbReference type="RefSeq" id="WP_074948608.1">
    <property type="nucleotide sequence ID" value="NZ_FPBV01000001.1"/>
</dbReference>
<dbReference type="InterPro" id="IPR017524">
    <property type="entry name" value="SASP_thioredoxin-like"/>
</dbReference>
<gene>
    <name evidence="2" type="ORF">SAMN05421543_101141</name>
</gene>
<dbReference type="AlphaFoldDB" id="A0A1I7FA36"/>
<dbReference type="Pfam" id="PF19824">
    <property type="entry name" value="Tlp"/>
    <property type="match status" value="1"/>
</dbReference>
<evidence type="ECO:0000313" key="2">
    <source>
        <dbReference type="EMBL" id="SFU33068.1"/>
    </source>
</evidence>
<keyword evidence="3" id="KW-1185">Reference proteome</keyword>
<evidence type="ECO:0000313" key="3">
    <source>
        <dbReference type="Proteomes" id="UP000183508"/>
    </source>
</evidence>
<dbReference type="STRING" id="392015.SAMN05421543_101141"/>
<accession>A0A1I7FA36</accession>
<name>A0A1I7FA36_9BACL</name>
<sequence length="75" mass="8654">MPKPDDRSDNVERIADAIQNTMANLRETRDFLKAHGEQMRPGDKAALEAKNERREAAIEGFHEEIQDESAFQRRT</sequence>
<feature type="coiled-coil region" evidence="1">
    <location>
        <begin position="8"/>
        <end position="64"/>
    </location>
</feature>
<proteinExistence type="inferred from homology"/>
<dbReference type="OrthoDB" id="1799076at2"/>
<evidence type="ECO:0000256" key="1">
    <source>
        <dbReference type="SAM" id="Coils"/>
    </source>
</evidence>
<organism evidence="2 3">
    <name type="scientific">Alicyclobacillus macrosporangiidus</name>
    <dbReference type="NCBI Taxonomy" id="392015"/>
    <lineage>
        <taxon>Bacteria</taxon>
        <taxon>Bacillati</taxon>
        <taxon>Bacillota</taxon>
        <taxon>Bacilli</taxon>
        <taxon>Bacillales</taxon>
        <taxon>Alicyclobacillaceae</taxon>
        <taxon>Alicyclobacillus</taxon>
    </lineage>
</organism>
<dbReference type="NCBIfam" id="TIGR03090">
    <property type="entry name" value="SASP_tlp"/>
    <property type="match status" value="1"/>
</dbReference>
<dbReference type="Proteomes" id="UP000183508">
    <property type="component" value="Unassembled WGS sequence"/>
</dbReference>